<dbReference type="InterPro" id="IPR052016">
    <property type="entry name" value="Bact_Sigma-Reg"/>
</dbReference>
<dbReference type="Proteomes" id="UP001165283">
    <property type="component" value="Unassembled WGS sequence"/>
</dbReference>
<evidence type="ECO:0000256" key="1">
    <source>
        <dbReference type="ARBA" id="ARBA00022801"/>
    </source>
</evidence>
<sequence>MQDLGFSTRRPATMCRRDEQRVGTCMAEAAVLDVDYARLFAQAPSAYAVVDADLVIVEVNRAYCAASSRSREQLLGTRLVSSFPDNPAAPQGSGSQAVAASLRRVLAGGRAERMVPQRYDVLDPATGRYVERHWSIVNVPVVDEDGRVVLVLHRPEEITEFVVSEGERGQGTRAVVDGAVVGGDALVRAQELQAAWQAEAAARVRLTAVSDVALRLSRAQSVQDLTGIVVGQGLAALGADGGAVGVRNGDRLDLAITSSLGEHTQTEYAQLPLDGPLPACVAAASGRPVVLPDEQASLAWAPQMRQVLGDTGCQAWVSLPLRTDGPILGSLTIGWAQSHEFGSAEMDVLGALAAQCGYGLERIQARQAEQVAAQQTRRMSEVLQRSMLTAPFQPDHLELAVRYVPAAADAQVGGDWYDAFMVPSGALCLAVGDVAGHDRDAAAAMGQLRNLLRGIACVIDEPPSAILGALDAAMGQLAVSELATAVFGKIEQTPRHAPGWRTFRWSSAGHPPPVLVGPDGAVRLLDARPDRLLGARFDQPRHDHEQLLEPGSTLLLYTDGLVERRGADLDTGFDWLVAEVTRRARAGLDELCDGLLDAIGGSVDDDVALLAVRAHPED</sequence>
<keyword evidence="1" id="KW-0378">Hydrolase</keyword>
<gene>
    <name evidence="4" type="ORF">KDL28_33340</name>
</gene>
<dbReference type="SMART" id="SM00331">
    <property type="entry name" value="PP2C_SIG"/>
    <property type="match status" value="1"/>
</dbReference>
<dbReference type="EMBL" id="JAGSOV010000073">
    <property type="protein sequence ID" value="MCO1659957.1"/>
    <property type="molecule type" value="Genomic_DNA"/>
</dbReference>
<feature type="domain" description="GAF" evidence="2">
    <location>
        <begin position="205"/>
        <end position="370"/>
    </location>
</feature>
<organism evidence="4 5">
    <name type="scientific">Pseudonocardia humida</name>
    <dbReference type="NCBI Taxonomy" id="2800819"/>
    <lineage>
        <taxon>Bacteria</taxon>
        <taxon>Bacillati</taxon>
        <taxon>Actinomycetota</taxon>
        <taxon>Actinomycetes</taxon>
        <taxon>Pseudonocardiales</taxon>
        <taxon>Pseudonocardiaceae</taxon>
        <taxon>Pseudonocardia</taxon>
    </lineage>
</organism>
<dbReference type="InterPro" id="IPR029016">
    <property type="entry name" value="GAF-like_dom_sf"/>
</dbReference>
<keyword evidence="5" id="KW-1185">Reference proteome</keyword>
<dbReference type="SUPFAM" id="SSF55781">
    <property type="entry name" value="GAF domain-like"/>
    <property type="match status" value="1"/>
</dbReference>
<evidence type="ECO:0000259" key="2">
    <source>
        <dbReference type="SMART" id="SM00065"/>
    </source>
</evidence>
<dbReference type="InterPro" id="IPR035965">
    <property type="entry name" value="PAS-like_dom_sf"/>
</dbReference>
<dbReference type="InterPro" id="IPR000014">
    <property type="entry name" value="PAS"/>
</dbReference>
<evidence type="ECO:0000259" key="3">
    <source>
        <dbReference type="SMART" id="SM00331"/>
    </source>
</evidence>
<dbReference type="PANTHER" id="PTHR43156">
    <property type="entry name" value="STAGE II SPORULATION PROTEIN E-RELATED"/>
    <property type="match status" value="1"/>
</dbReference>
<dbReference type="SUPFAM" id="SSF55785">
    <property type="entry name" value="PYP-like sensor domain (PAS domain)"/>
    <property type="match status" value="1"/>
</dbReference>
<dbReference type="InterPro" id="IPR013656">
    <property type="entry name" value="PAS_4"/>
</dbReference>
<name>A0ABT1AA86_9PSEU</name>
<dbReference type="SUPFAM" id="SSF81606">
    <property type="entry name" value="PP2C-like"/>
    <property type="match status" value="1"/>
</dbReference>
<dbReference type="Gene3D" id="3.30.450.40">
    <property type="match status" value="1"/>
</dbReference>
<feature type="domain" description="PPM-type phosphatase" evidence="3">
    <location>
        <begin position="397"/>
        <end position="614"/>
    </location>
</feature>
<dbReference type="InterPro" id="IPR001932">
    <property type="entry name" value="PPM-type_phosphatase-like_dom"/>
</dbReference>
<dbReference type="Pfam" id="PF13185">
    <property type="entry name" value="GAF_2"/>
    <property type="match status" value="1"/>
</dbReference>
<dbReference type="InterPro" id="IPR003018">
    <property type="entry name" value="GAF"/>
</dbReference>
<dbReference type="Pfam" id="PF07228">
    <property type="entry name" value="SpoIIE"/>
    <property type="match status" value="1"/>
</dbReference>
<comment type="caution">
    <text evidence="4">The sequence shown here is derived from an EMBL/GenBank/DDBJ whole genome shotgun (WGS) entry which is preliminary data.</text>
</comment>
<dbReference type="Gene3D" id="3.30.450.20">
    <property type="entry name" value="PAS domain"/>
    <property type="match status" value="1"/>
</dbReference>
<dbReference type="InterPro" id="IPR036457">
    <property type="entry name" value="PPM-type-like_dom_sf"/>
</dbReference>
<dbReference type="CDD" id="cd00130">
    <property type="entry name" value="PAS"/>
    <property type="match status" value="1"/>
</dbReference>
<reference evidence="4" key="1">
    <citation type="submission" date="2021-04" db="EMBL/GenBank/DDBJ databases">
        <title>Pseudonocardia sp. nov., isolated from sandy soil of mangrove forest.</title>
        <authorList>
            <person name="Zan Z."/>
            <person name="Huang R."/>
            <person name="Liu W."/>
        </authorList>
    </citation>
    <scope>NUCLEOTIDE SEQUENCE</scope>
    <source>
        <strain evidence="4">S2-4</strain>
    </source>
</reference>
<protein>
    <submittedName>
        <fullName evidence="4">SpoIIE family protein phosphatase</fullName>
    </submittedName>
</protein>
<dbReference type="Pfam" id="PF08448">
    <property type="entry name" value="PAS_4"/>
    <property type="match status" value="1"/>
</dbReference>
<dbReference type="RefSeq" id="WP_252445107.1">
    <property type="nucleotide sequence ID" value="NZ_JAGSOV010000073.1"/>
</dbReference>
<dbReference type="SMART" id="SM00065">
    <property type="entry name" value="GAF"/>
    <property type="match status" value="1"/>
</dbReference>
<proteinExistence type="predicted"/>
<dbReference type="Gene3D" id="3.60.40.10">
    <property type="entry name" value="PPM-type phosphatase domain"/>
    <property type="match status" value="1"/>
</dbReference>
<evidence type="ECO:0000313" key="5">
    <source>
        <dbReference type="Proteomes" id="UP001165283"/>
    </source>
</evidence>
<dbReference type="PANTHER" id="PTHR43156:SF2">
    <property type="entry name" value="STAGE II SPORULATION PROTEIN E"/>
    <property type="match status" value="1"/>
</dbReference>
<evidence type="ECO:0000313" key="4">
    <source>
        <dbReference type="EMBL" id="MCO1659957.1"/>
    </source>
</evidence>
<accession>A0ABT1AA86</accession>